<dbReference type="EMBL" id="JBBNAF010000013">
    <property type="protein sequence ID" value="KAK9086318.1"/>
    <property type="molecule type" value="Genomic_DNA"/>
</dbReference>
<keyword evidence="3" id="KW-1185">Reference proteome</keyword>
<organism evidence="2 3">
    <name type="scientific">Stephania yunnanensis</name>
    <dbReference type="NCBI Taxonomy" id="152371"/>
    <lineage>
        <taxon>Eukaryota</taxon>
        <taxon>Viridiplantae</taxon>
        <taxon>Streptophyta</taxon>
        <taxon>Embryophyta</taxon>
        <taxon>Tracheophyta</taxon>
        <taxon>Spermatophyta</taxon>
        <taxon>Magnoliopsida</taxon>
        <taxon>Ranunculales</taxon>
        <taxon>Menispermaceae</taxon>
        <taxon>Menispermoideae</taxon>
        <taxon>Cissampelideae</taxon>
        <taxon>Stephania</taxon>
    </lineage>
</organism>
<dbReference type="Gene3D" id="3.40.50.620">
    <property type="entry name" value="HUPs"/>
    <property type="match status" value="2"/>
</dbReference>
<dbReference type="PRINTS" id="PR01438">
    <property type="entry name" value="UNVRSLSTRESS"/>
</dbReference>
<proteinExistence type="predicted"/>
<accession>A0AAP0EC11</accession>
<evidence type="ECO:0000259" key="1">
    <source>
        <dbReference type="Pfam" id="PF00582"/>
    </source>
</evidence>
<evidence type="ECO:0000313" key="3">
    <source>
        <dbReference type="Proteomes" id="UP001420932"/>
    </source>
</evidence>
<evidence type="ECO:0000313" key="2">
    <source>
        <dbReference type="EMBL" id="KAK9086318.1"/>
    </source>
</evidence>
<dbReference type="AlphaFoldDB" id="A0AAP0EC11"/>
<dbReference type="PANTHER" id="PTHR31964:SF126">
    <property type="entry name" value="ADENINE NUCLEOTIDE ALPHA HYDROLASES-LIKE SUPERFAMILY PROTEIN"/>
    <property type="match status" value="1"/>
</dbReference>
<dbReference type="InterPro" id="IPR014729">
    <property type="entry name" value="Rossmann-like_a/b/a_fold"/>
</dbReference>
<dbReference type="InterPro" id="IPR006015">
    <property type="entry name" value="Universal_stress_UspA"/>
</dbReference>
<feature type="domain" description="UspA" evidence="1">
    <location>
        <begin position="10"/>
        <end position="135"/>
    </location>
</feature>
<dbReference type="CDD" id="cd23659">
    <property type="entry name" value="USP_At3g01520-like"/>
    <property type="match status" value="2"/>
</dbReference>
<name>A0AAP0EC11_9MAGN</name>
<sequence>MDEVDAVRERKILVAVDGGEESMYALTWALKNVISQNSKDTIVLLYAKQPPVVITALDGTGYLFSSDMLNLAKYKDEVAESVIERARSLCRDFNNVKVEVRVEPGDPRDVICEVAEKVGADVLVMGTHEYGLIKRWGIDGEHRKIVAAVDESDESMYALSWFLKNLASSSDTHHHTTSPTTSPTVLVLLYCKPPPPVYSSIDVTGYLFGGEAIETMSKYTRDLEDSVMKRAELICRDYQHVVRLEKIVGSGDAREVICEAVKKVEPELLVMGSHGYGFIKRALLGSVSDHCSKKAKCPVLIVKCPNN</sequence>
<dbReference type="InterPro" id="IPR006016">
    <property type="entry name" value="UspA"/>
</dbReference>
<dbReference type="Proteomes" id="UP001420932">
    <property type="component" value="Unassembled WGS sequence"/>
</dbReference>
<comment type="caution">
    <text evidence="2">The sequence shown here is derived from an EMBL/GenBank/DDBJ whole genome shotgun (WGS) entry which is preliminary data.</text>
</comment>
<reference evidence="2 3" key="1">
    <citation type="submission" date="2024-01" db="EMBL/GenBank/DDBJ databases">
        <title>Genome assemblies of Stephania.</title>
        <authorList>
            <person name="Yang L."/>
        </authorList>
    </citation>
    <scope>NUCLEOTIDE SEQUENCE [LARGE SCALE GENOMIC DNA]</scope>
    <source>
        <strain evidence="2">YNDBR</strain>
        <tissue evidence="2">Leaf</tissue>
    </source>
</reference>
<feature type="domain" description="UspA" evidence="1">
    <location>
        <begin position="143"/>
        <end position="303"/>
    </location>
</feature>
<gene>
    <name evidence="2" type="ORF">Syun_028712</name>
</gene>
<dbReference type="SUPFAM" id="SSF52402">
    <property type="entry name" value="Adenine nucleotide alpha hydrolases-like"/>
    <property type="match status" value="2"/>
</dbReference>
<dbReference type="PANTHER" id="PTHR31964">
    <property type="entry name" value="ADENINE NUCLEOTIDE ALPHA HYDROLASES-LIKE SUPERFAMILY PROTEIN"/>
    <property type="match status" value="1"/>
</dbReference>
<dbReference type="Pfam" id="PF00582">
    <property type="entry name" value="Usp"/>
    <property type="match status" value="2"/>
</dbReference>
<protein>
    <recommendedName>
        <fullName evidence="1">UspA domain-containing protein</fullName>
    </recommendedName>
</protein>